<dbReference type="Proteomes" id="UP000391919">
    <property type="component" value="Unassembled WGS sequence"/>
</dbReference>
<dbReference type="AlphaFoldDB" id="A0A5J4JHY7"/>
<dbReference type="RefSeq" id="WP_151706206.1">
    <property type="nucleotide sequence ID" value="NZ_BKZQ01000064.1"/>
</dbReference>
<evidence type="ECO:0000313" key="2">
    <source>
        <dbReference type="EMBL" id="GER71733.1"/>
    </source>
</evidence>
<reference evidence="2 3" key="1">
    <citation type="submission" date="2019-09" db="EMBL/GenBank/DDBJ databases">
        <title>Draft genome sequence of Bacillus sp. JC-7.</title>
        <authorList>
            <person name="Tanaka N."/>
            <person name="Shiwa Y."/>
            <person name="Fujita N."/>
            <person name="Tanasupawat S."/>
        </authorList>
    </citation>
    <scope>NUCLEOTIDE SEQUENCE [LARGE SCALE GENOMIC DNA]</scope>
    <source>
        <strain evidence="2 3">JC-7</strain>
    </source>
</reference>
<organism evidence="2 3">
    <name type="scientific">Weizmannia acidilactici</name>
    <dbReference type="NCBI Taxonomy" id="2607726"/>
    <lineage>
        <taxon>Bacteria</taxon>
        <taxon>Bacillati</taxon>
        <taxon>Bacillota</taxon>
        <taxon>Bacilli</taxon>
        <taxon>Bacillales</taxon>
        <taxon>Bacillaceae</taxon>
        <taxon>Heyndrickxia</taxon>
    </lineage>
</organism>
<gene>
    <name evidence="2" type="ORF">BpJC7_30360</name>
</gene>
<proteinExistence type="predicted"/>
<name>A0A5J4JHY7_9BACI</name>
<keyword evidence="3" id="KW-1185">Reference proteome</keyword>
<comment type="caution">
    <text evidence="2">The sequence shown here is derived from an EMBL/GenBank/DDBJ whole genome shotgun (WGS) entry which is preliminary data.</text>
</comment>
<evidence type="ECO:0000256" key="1">
    <source>
        <dbReference type="SAM" id="MobiDB-lite"/>
    </source>
</evidence>
<dbReference type="SUPFAM" id="SSF46785">
    <property type="entry name" value="Winged helix' DNA-binding domain"/>
    <property type="match status" value="1"/>
</dbReference>
<evidence type="ECO:0000313" key="3">
    <source>
        <dbReference type="Proteomes" id="UP000391919"/>
    </source>
</evidence>
<feature type="region of interest" description="Disordered" evidence="1">
    <location>
        <begin position="307"/>
        <end position="327"/>
    </location>
</feature>
<dbReference type="EMBL" id="BKZQ01000064">
    <property type="protein sequence ID" value="GER71733.1"/>
    <property type="molecule type" value="Genomic_DNA"/>
</dbReference>
<feature type="region of interest" description="Disordered" evidence="1">
    <location>
        <begin position="144"/>
        <end position="173"/>
    </location>
</feature>
<dbReference type="InterPro" id="IPR036390">
    <property type="entry name" value="WH_DNA-bd_sf"/>
</dbReference>
<accession>A0A5J4JHY7</accession>
<sequence>MTTKNLKSVVLREEFSMLTGHYIRALALNQFIYWETYTKDAELYREEEKQRFHHENESNGELPKYGWIYKTAKDLAGELLLSVHETTIRRHLKFLEERGYLFKRTNSRYKWDKTYQYRVNLVKVVKDLERLGYPIKHYEWFTSSEDHKENPRSDQDHPSGKESTGSKRRDTVSDMHDAVSGVHDAGSKMLHAGAIPEITTKITSNKEDEEAPRSLNNQAIEESVNEIAKHFKELSGKKYVSNADKECIRRVAEQGWPAKQVLQWMTDCFKQFMPRHSQDQIRSFKYVANYLFDQAYQAGLLKKNDQEVSNDAKQTKEFGGNSQRDKDPHWYEQLQQQFSEKGRWRTELECDF</sequence>
<protein>
    <submittedName>
        <fullName evidence="2">Uncharacterized protein</fullName>
    </submittedName>
</protein>